<feature type="domain" description="GLUG" evidence="1">
    <location>
        <begin position="618"/>
        <end position="643"/>
    </location>
</feature>
<gene>
    <name evidence="2" type="ORF">J2S08_002052</name>
</gene>
<dbReference type="Gene3D" id="2.160.20.110">
    <property type="match status" value="2"/>
</dbReference>
<dbReference type="EMBL" id="JAUSTT010000011">
    <property type="protein sequence ID" value="MDQ0176215.1"/>
    <property type="molecule type" value="Genomic_DNA"/>
</dbReference>
<feature type="domain" description="GLUG" evidence="1">
    <location>
        <begin position="355"/>
        <end position="383"/>
    </location>
</feature>
<dbReference type="RefSeq" id="WP_307229201.1">
    <property type="nucleotide sequence ID" value="NZ_JAUSTT010000011.1"/>
</dbReference>
<evidence type="ECO:0000313" key="3">
    <source>
        <dbReference type="Proteomes" id="UP001223586"/>
    </source>
</evidence>
<proteinExistence type="predicted"/>
<keyword evidence="3" id="KW-1185">Reference proteome</keyword>
<evidence type="ECO:0000313" key="2">
    <source>
        <dbReference type="EMBL" id="MDQ0176215.1"/>
    </source>
</evidence>
<reference evidence="2 3" key="1">
    <citation type="submission" date="2023-07" db="EMBL/GenBank/DDBJ databases">
        <title>Genomic Encyclopedia of Type Strains, Phase IV (KMG-IV): sequencing the most valuable type-strain genomes for metagenomic binning, comparative biology and taxonomic classification.</title>
        <authorList>
            <person name="Goeker M."/>
        </authorList>
    </citation>
    <scope>NUCLEOTIDE SEQUENCE [LARGE SCALE GENOMIC DNA]</scope>
    <source>
        <strain evidence="2 3">DSM 23837</strain>
    </source>
</reference>
<protein>
    <recommendedName>
        <fullName evidence="1">GLUG domain-containing protein</fullName>
    </recommendedName>
</protein>
<dbReference type="Pfam" id="PF07581">
    <property type="entry name" value="Glug"/>
    <property type="match status" value="2"/>
</dbReference>
<evidence type="ECO:0000259" key="1">
    <source>
        <dbReference type="Pfam" id="PF07581"/>
    </source>
</evidence>
<dbReference type="Proteomes" id="UP001223586">
    <property type="component" value="Unassembled WGS sequence"/>
</dbReference>
<dbReference type="InterPro" id="IPR011493">
    <property type="entry name" value="GLUG"/>
</dbReference>
<comment type="caution">
    <text evidence="2">The sequence shown here is derived from an EMBL/GenBank/DDBJ whole genome shotgun (WGS) entry which is preliminary data.</text>
</comment>
<accession>A0ABT9WSE2</accession>
<sequence>MDHSVKITREALLHLLNGVSYNVDGSVVKGTEVVRNYRMKLNDEGKVEINVFNVPVEIKWNGNWVDIEDALAEEDLLFIREMFSEVHLEGRIVLDTDNMDGLSIRGRDRVRQLSERFAENSVNYPREFTWVDGASDISGVIELPYDDYSQVYIVTDPDDEGIPQLLFIPTKADSGGERPYYVKEDGKTLIYVNHFSGGGGTQRDPYIVSNEDDLNKVRNNLGAYYIQDADIVLTKWQTGAGFTPITDFKGYYDGRGFEIKNLYINKSGSYTGLFGYQTGGIIQRVRLVNVNITSSGGGYVGSLVGRQSGHVYDCQVSSGTVNETGRIYYVGGLVGYKDANKNLHRSCSHADVSSNGSNVGGLVGRNAGSNEGEISQCLATGKVKDISIAQTGTGFGGFLGYGVCSNDNFFDTDTTGMQVSAGSAQGLPTHDLKKEGTYADTGWDFDLFFYMKIKKLNRGYPENRKFIRYAKGKGTEADPFLIYDFEDLNQVRHFPWASFRMENDITVDYPRTGEGFVGIGFGSAVGWAANSEAFYGVFDGNGMTIGGLFQNRPRSSYQGLFRIFRGVLKNLNLVDADVTGNSYSGAVIGWSDSKIDGSKSEITNVHVKSFNGTKIRGSNNYVGGFIGYSYQVMITDCSVDAEVISSSNYIGGFAGRILTGTWLRRVRVKGKAEGLGDYVGGAVGEVASNNSDIKLYDVLVRVDVTGRNNCAGVFGYVYYTTNSLCLDMENVISLCYTTGMSSLNGIFGIFTISNSSAVVGKEVYFDRQSHNSTTSGGRGSAKYTAELKHESTYVNNAWDFENVWILDEEVNDGYPELRFSIPTSAPILGFRNQFGDYYTDAQGNVLRHLEYGTLVAGSVADPRPVWLQNNADFPVTNMRTWVDLASVKPGITVELSLTNNPFVPMDEIVFPGTVPAKDARKFFVRFSSNVDVTEGGTFDLRAKASPL</sequence>
<name>A0ABT9WSE2_9BACI</name>
<organism evidence="2 3">
    <name type="scientific">Bacillus chungangensis</name>
    <dbReference type="NCBI Taxonomy" id="587633"/>
    <lineage>
        <taxon>Bacteria</taxon>
        <taxon>Bacillati</taxon>
        <taxon>Bacillota</taxon>
        <taxon>Bacilli</taxon>
        <taxon>Bacillales</taxon>
        <taxon>Bacillaceae</taxon>
        <taxon>Bacillus</taxon>
    </lineage>
</organism>